<evidence type="ECO:0000313" key="5">
    <source>
        <dbReference type="EMBL" id="QUV94439.1"/>
    </source>
</evidence>
<keyword evidence="3" id="KW-0067">ATP-binding</keyword>
<evidence type="ECO:0000256" key="2">
    <source>
        <dbReference type="ARBA" id="ARBA00022801"/>
    </source>
</evidence>
<dbReference type="InterPro" id="IPR029000">
    <property type="entry name" value="Cyclophilin-like_dom_sf"/>
</dbReference>
<accession>A0ABX8B4L5</accession>
<dbReference type="NCBIfam" id="TIGR00724">
    <property type="entry name" value="urea_amlyse_rel"/>
    <property type="match status" value="1"/>
</dbReference>
<dbReference type="EMBL" id="CP072642">
    <property type="protein sequence ID" value="QUV94439.1"/>
    <property type="molecule type" value="Genomic_DNA"/>
</dbReference>
<dbReference type="InterPro" id="IPR052708">
    <property type="entry name" value="PxpC"/>
</dbReference>
<keyword evidence="6" id="KW-1185">Reference proteome</keyword>
<name>A0ABX8B4L5_9BACT</name>
<protein>
    <submittedName>
        <fullName evidence="5">Biotin-dependent carboxyltransferase family protein</fullName>
    </submittedName>
</protein>
<evidence type="ECO:0000259" key="4">
    <source>
        <dbReference type="SMART" id="SM00797"/>
    </source>
</evidence>
<reference evidence="5 6" key="1">
    <citation type="submission" date="2021-03" db="EMBL/GenBank/DDBJ databases">
        <title>Genomic and phenotypic characterization of Chloracidobacterium isolates provides evidence for multiple species.</title>
        <authorList>
            <person name="Saini M.K."/>
            <person name="Costas A.M.G."/>
            <person name="Tank M."/>
            <person name="Bryant D.A."/>
        </authorList>
    </citation>
    <scope>NUCLEOTIDE SEQUENCE [LARGE SCALE GENOMIC DNA]</scope>
    <source>
        <strain evidence="5 6">N</strain>
    </source>
</reference>
<dbReference type="Pfam" id="PF02626">
    <property type="entry name" value="CT_A_B"/>
    <property type="match status" value="1"/>
</dbReference>
<dbReference type="Gene3D" id="2.40.100.10">
    <property type="entry name" value="Cyclophilin-like"/>
    <property type="match status" value="1"/>
</dbReference>
<organism evidence="5 6">
    <name type="scientific">Chloracidobacterium sp. N</name>
    <dbReference type="NCBI Taxonomy" id="2821540"/>
    <lineage>
        <taxon>Bacteria</taxon>
        <taxon>Pseudomonadati</taxon>
        <taxon>Acidobacteriota</taxon>
        <taxon>Terriglobia</taxon>
        <taxon>Terriglobales</taxon>
        <taxon>Acidobacteriaceae</taxon>
        <taxon>Chloracidobacterium</taxon>
        <taxon>Chloracidobacterium aggregatum</taxon>
    </lineage>
</organism>
<keyword evidence="2" id="KW-0378">Hydrolase</keyword>
<dbReference type="RefSeq" id="WP_211422733.1">
    <property type="nucleotide sequence ID" value="NZ_CP072642.1"/>
</dbReference>
<keyword evidence="1" id="KW-0547">Nucleotide-binding</keyword>
<proteinExistence type="predicted"/>
<dbReference type="SMART" id="SM00797">
    <property type="entry name" value="AHS2"/>
    <property type="match status" value="1"/>
</dbReference>
<dbReference type="Proteomes" id="UP000677668">
    <property type="component" value="Chromosome 1"/>
</dbReference>
<feature type="domain" description="Carboxyltransferase" evidence="4">
    <location>
        <begin position="24"/>
        <end position="307"/>
    </location>
</feature>
<evidence type="ECO:0000256" key="3">
    <source>
        <dbReference type="ARBA" id="ARBA00022840"/>
    </source>
</evidence>
<dbReference type="SUPFAM" id="SSF50891">
    <property type="entry name" value="Cyclophilin-like"/>
    <property type="match status" value="1"/>
</dbReference>
<dbReference type="PANTHER" id="PTHR43309">
    <property type="entry name" value="5-OXOPROLINASE SUBUNIT C"/>
    <property type="match status" value="1"/>
</dbReference>
<evidence type="ECO:0000256" key="1">
    <source>
        <dbReference type="ARBA" id="ARBA00022741"/>
    </source>
</evidence>
<dbReference type="InterPro" id="IPR003778">
    <property type="entry name" value="CT_A_B"/>
</dbReference>
<sequence>MGIRVLEAGLYTTVQDAGRSGQRRWGIGRSGALDGLAASLLNILLGNPLEAALLEMHFPGPRLRFEQATVMAIGGADFAPTLDGRPLANWQRYAVQPGQQLAFRQPRRGRWAYLAVAGGLHTPRWLGSASMNPFAGLDGLLGRPLRAGDEIPLSPGLPTPAAGLALAHRTRPEYVTDDTRPLRVLPGAEFHALDPDSQAALFDEAMTIGADSNRMATRLEGVRLRLAYPVELVSSAVACGSIQLPPDGRPVVLLADAQTIGGYPRVAHIITADLPDFVQRRPGQSVRFQPTTIVEAERAAATQRQRLRQLATAVALTGTARTVPER</sequence>
<gene>
    <name evidence="5" type="ORF">J8C05_03045</name>
</gene>
<dbReference type="PANTHER" id="PTHR43309:SF4">
    <property type="entry name" value="CARBOXYLTRANSFERASE DOMAIN-CONTAINING PROTEIN"/>
    <property type="match status" value="1"/>
</dbReference>
<evidence type="ECO:0000313" key="6">
    <source>
        <dbReference type="Proteomes" id="UP000677668"/>
    </source>
</evidence>